<organism evidence="2 3">
    <name type="scientific">Chitinophaga varians</name>
    <dbReference type="NCBI Taxonomy" id="2202339"/>
    <lineage>
        <taxon>Bacteria</taxon>
        <taxon>Pseudomonadati</taxon>
        <taxon>Bacteroidota</taxon>
        <taxon>Chitinophagia</taxon>
        <taxon>Chitinophagales</taxon>
        <taxon>Chitinophagaceae</taxon>
        <taxon>Chitinophaga</taxon>
    </lineage>
</organism>
<keyword evidence="1" id="KW-0732">Signal</keyword>
<reference evidence="2 3" key="1">
    <citation type="submission" date="2020-04" db="EMBL/GenBank/DDBJ databases">
        <authorList>
            <person name="Yin C."/>
        </authorList>
    </citation>
    <scope>NUCLEOTIDE SEQUENCE [LARGE SCALE GENOMIC DNA]</scope>
    <source>
        <strain evidence="2 3">Ae27</strain>
    </source>
</reference>
<comment type="caution">
    <text evidence="2">The sequence shown here is derived from an EMBL/GenBank/DDBJ whole genome shotgun (WGS) entry which is preliminary data.</text>
</comment>
<protein>
    <submittedName>
        <fullName evidence="2">Uncharacterized protein</fullName>
    </submittedName>
</protein>
<accession>A0A847S746</accession>
<keyword evidence="3" id="KW-1185">Reference proteome</keyword>
<evidence type="ECO:0000256" key="1">
    <source>
        <dbReference type="SAM" id="SignalP"/>
    </source>
</evidence>
<dbReference type="EMBL" id="JABAIA010000004">
    <property type="protein sequence ID" value="NLR68898.1"/>
    <property type="molecule type" value="Genomic_DNA"/>
</dbReference>
<gene>
    <name evidence="2" type="ORF">HGH92_31645</name>
</gene>
<dbReference type="AlphaFoldDB" id="A0A847S746"/>
<sequence>MKKIQVAFAALAAVAGIGGAYAATHQETERRFAQTYNWYTPSGKLLTAHATIGAAQVAGGCGAPAQITCLRGTHAGLSNFTLFKPL</sequence>
<evidence type="ECO:0000313" key="3">
    <source>
        <dbReference type="Proteomes" id="UP000570474"/>
    </source>
</evidence>
<name>A0A847S746_9BACT</name>
<evidence type="ECO:0000313" key="2">
    <source>
        <dbReference type="EMBL" id="NLR68898.1"/>
    </source>
</evidence>
<dbReference type="RefSeq" id="WP_168874849.1">
    <property type="nucleotide sequence ID" value="NZ_JABAIA010000004.1"/>
</dbReference>
<feature type="signal peptide" evidence="1">
    <location>
        <begin position="1"/>
        <end position="22"/>
    </location>
</feature>
<proteinExistence type="predicted"/>
<feature type="chain" id="PRO_5032637680" evidence="1">
    <location>
        <begin position="23"/>
        <end position="86"/>
    </location>
</feature>
<dbReference type="Proteomes" id="UP000570474">
    <property type="component" value="Unassembled WGS sequence"/>
</dbReference>